<dbReference type="KEGG" id="sjp:SJA_C1-18390"/>
<dbReference type="EMBL" id="AP010803">
    <property type="protein sequence ID" value="BAI96673.1"/>
    <property type="molecule type" value="Genomic_DNA"/>
</dbReference>
<dbReference type="STRING" id="452662.SJA_C1-18390"/>
<dbReference type="Proteomes" id="UP000007753">
    <property type="component" value="Chromosome 1"/>
</dbReference>
<protein>
    <submittedName>
        <fullName evidence="1">Uncharacterized protein</fullName>
    </submittedName>
</protein>
<accession>D4Z241</accession>
<dbReference type="AlphaFoldDB" id="D4Z241"/>
<dbReference type="HOGENOM" id="CLU_3296677_0_0_5"/>
<keyword evidence="2" id="KW-1185">Reference proteome</keyword>
<evidence type="ECO:0000313" key="1">
    <source>
        <dbReference type="EMBL" id="BAI96673.1"/>
    </source>
</evidence>
<evidence type="ECO:0000313" key="2">
    <source>
        <dbReference type="Proteomes" id="UP000007753"/>
    </source>
</evidence>
<reference evidence="1 2" key="1">
    <citation type="journal article" date="2010" name="J. Bacteriol.">
        <title>Complete genome sequence of the representative gamma-hexachlorocyclohexane-degrading bacterium Sphingobium japonicum UT26.</title>
        <authorList>
            <person name="Nagata Y."/>
            <person name="Ohtsubo Y."/>
            <person name="Endo R."/>
            <person name="Ichikawa N."/>
            <person name="Ankai A."/>
            <person name="Oguchi A."/>
            <person name="Fukui S."/>
            <person name="Fujita N."/>
            <person name="Tsuda M."/>
        </authorList>
    </citation>
    <scope>NUCLEOTIDE SEQUENCE [LARGE SCALE GENOMIC DNA]</scope>
    <source>
        <strain evidence="2">DSM 16413 / CCM 7287 / MTCC 6362 / UT26 / NBRC 101211 / UT26S</strain>
    </source>
</reference>
<gene>
    <name evidence="1" type="ordered locus">SJA_C1-18390</name>
</gene>
<proteinExistence type="predicted"/>
<name>D4Z241_SPHIU</name>
<sequence length="40" mass="4387">MKPSGKDPRSPCATPTQFAFGYLDELITIHPHGEPKNHPA</sequence>
<organism evidence="1 2">
    <name type="scientific">Sphingobium indicum (strain DSM 16413 / CCM 7287 / MTCC 6362 / UT26 / NBRC 101211 / UT26S)</name>
    <name type="common">Sphingobium japonicum</name>
    <dbReference type="NCBI Taxonomy" id="452662"/>
    <lineage>
        <taxon>Bacteria</taxon>
        <taxon>Pseudomonadati</taxon>
        <taxon>Pseudomonadota</taxon>
        <taxon>Alphaproteobacteria</taxon>
        <taxon>Sphingomonadales</taxon>
        <taxon>Sphingomonadaceae</taxon>
        <taxon>Sphingobium</taxon>
    </lineage>
</organism>